<sequence>MPFTSPFPTLDLPKVDLLTYLFPPGQHPSTTPLWMDSKDPSVSLSPAQLLQWVNRLAFGLERMALKKGDVVMIYTPNHIFVPVAYLGIVGAGYAFSGANPIYTLPEMVHQIKNTGAQIIMAHPSMVPTAVAAAAKAGLPKSRIFQFSDSENPMLDGVKDWRSMIGTPSDGQRYSWPRLGPEEAMNTVATINYSSGTTGLPKGVCVSHTNLIANIEQTIFMKYHKKPFERETRPPERWIGFLPLYHAYG</sequence>
<organism evidence="2 3">
    <name type="scientific">Amylocarpus encephaloides</name>
    <dbReference type="NCBI Taxonomy" id="45428"/>
    <lineage>
        <taxon>Eukaryota</taxon>
        <taxon>Fungi</taxon>
        <taxon>Dikarya</taxon>
        <taxon>Ascomycota</taxon>
        <taxon>Pezizomycotina</taxon>
        <taxon>Leotiomycetes</taxon>
        <taxon>Helotiales</taxon>
        <taxon>Helotiales incertae sedis</taxon>
        <taxon>Amylocarpus</taxon>
    </lineage>
</organism>
<feature type="domain" description="AMP-dependent synthetase/ligase" evidence="1">
    <location>
        <begin position="39"/>
        <end position="248"/>
    </location>
</feature>
<dbReference type="SUPFAM" id="SSF56801">
    <property type="entry name" value="Acetyl-CoA synthetase-like"/>
    <property type="match status" value="1"/>
</dbReference>
<proteinExistence type="predicted"/>
<dbReference type="InterPro" id="IPR020845">
    <property type="entry name" value="AMP-binding_CS"/>
</dbReference>
<dbReference type="PANTHER" id="PTHR24096:SF194">
    <property type="entry name" value="AMP-DEPENDENT SYNTHETASE_LIGASE DOMAIN-CONTAINING PROTEIN"/>
    <property type="match status" value="1"/>
</dbReference>
<dbReference type="OrthoDB" id="6509636at2759"/>
<dbReference type="AlphaFoldDB" id="A0A9P8C6S7"/>
<feature type="non-terminal residue" evidence="2">
    <location>
        <position position="248"/>
    </location>
</feature>
<evidence type="ECO:0000313" key="3">
    <source>
        <dbReference type="Proteomes" id="UP000824998"/>
    </source>
</evidence>
<dbReference type="EMBL" id="MU251429">
    <property type="protein sequence ID" value="KAG9235557.1"/>
    <property type="molecule type" value="Genomic_DNA"/>
</dbReference>
<keyword evidence="3" id="KW-1185">Reference proteome</keyword>
<reference evidence="2" key="1">
    <citation type="journal article" date="2021" name="IMA Fungus">
        <title>Genomic characterization of three marine fungi, including Emericellopsis atlantica sp. nov. with signatures of a generalist lifestyle and marine biomass degradation.</title>
        <authorList>
            <person name="Hagestad O.C."/>
            <person name="Hou L."/>
            <person name="Andersen J.H."/>
            <person name="Hansen E.H."/>
            <person name="Altermark B."/>
            <person name="Li C."/>
            <person name="Kuhnert E."/>
            <person name="Cox R.J."/>
            <person name="Crous P.W."/>
            <person name="Spatafora J.W."/>
            <person name="Lail K."/>
            <person name="Amirebrahimi M."/>
            <person name="Lipzen A."/>
            <person name="Pangilinan J."/>
            <person name="Andreopoulos W."/>
            <person name="Hayes R.D."/>
            <person name="Ng V."/>
            <person name="Grigoriev I.V."/>
            <person name="Jackson S.A."/>
            <person name="Sutton T.D.S."/>
            <person name="Dobson A.D.W."/>
            <person name="Rama T."/>
        </authorList>
    </citation>
    <scope>NUCLEOTIDE SEQUENCE</scope>
    <source>
        <strain evidence="2">TRa018bII</strain>
    </source>
</reference>
<dbReference type="Gene3D" id="3.40.50.980">
    <property type="match status" value="2"/>
</dbReference>
<evidence type="ECO:0000313" key="2">
    <source>
        <dbReference type="EMBL" id="KAG9235557.1"/>
    </source>
</evidence>
<dbReference type="Pfam" id="PF00501">
    <property type="entry name" value="AMP-binding"/>
    <property type="match status" value="1"/>
</dbReference>
<protein>
    <recommendedName>
        <fullName evidence="1">AMP-dependent synthetase/ligase domain-containing protein</fullName>
    </recommendedName>
</protein>
<dbReference type="PANTHER" id="PTHR24096">
    <property type="entry name" value="LONG-CHAIN-FATTY-ACID--COA LIGASE"/>
    <property type="match status" value="1"/>
</dbReference>
<dbReference type="Proteomes" id="UP000824998">
    <property type="component" value="Unassembled WGS sequence"/>
</dbReference>
<dbReference type="PROSITE" id="PS00455">
    <property type="entry name" value="AMP_BINDING"/>
    <property type="match status" value="1"/>
</dbReference>
<evidence type="ECO:0000259" key="1">
    <source>
        <dbReference type="Pfam" id="PF00501"/>
    </source>
</evidence>
<accession>A0A9P8C6S7</accession>
<name>A0A9P8C6S7_9HELO</name>
<dbReference type="InterPro" id="IPR000873">
    <property type="entry name" value="AMP-dep_synth/lig_dom"/>
</dbReference>
<comment type="caution">
    <text evidence="2">The sequence shown here is derived from an EMBL/GenBank/DDBJ whole genome shotgun (WGS) entry which is preliminary data.</text>
</comment>
<gene>
    <name evidence="2" type="ORF">BJ875DRAFT_340976</name>
</gene>
<dbReference type="GO" id="GO:0016405">
    <property type="term" value="F:CoA-ligase activity"/>
    <property type="evidence" value="ECO:0007669"/>
    <property type="project" value="TreeGrafter"/>
</dbReference>